<sequence length="64" mass="7372">MVAVINPLSEKDTCEPIFNIGMLLSGITDSYLFRISPYFSVNAKIKLEASIWCNPKDKWEAWLY</sequence>
<accession>A0ABQ1G5Y8</accession>
<proteinExistence type="predicted"/>
<organism evidence="1 2">
    <name type="scientific">Paenibacillus physcomitrellae</name>
    <dbReference type="NCBI Taxonomy" id="1619311"/>
    <lineage>
        <taxon>Bacteria</taxon>
        <taxon>Bacillati</taxon>
        <taxon>Bacillota</taxon>
        <taxon>Bacilli</taxon>
        <taxon>Bacillales</taxon>
        <taxon>Paenibacillaceae</taxon>
        <taxon>Paenibacillus</taxon>
    </lineage>
</organism>
<comment type="caution">
    <text evidence="1">The sequence shown here is derived from an EMBL/GenBank/DDBJ whole genome shotgun (WGS) entry which is preliminary data.</text>
</comment>
<reference evidence="2" key="1">
    <citation type="journal article" date="2019" name="Int. J. Syst. Evol. Microbiol.">
        <title>The Global Catalogue of Microorganisms (GCM) 10K type strain sequencing project: providing services to taxonomists for standard genome sequencing and annotation.</title>
        <authorList>
            <consortium name="The Broad Institute Genomics Platform"/>
            <consortium name="The Broad Institute Genome Sequencing Center for Infectious Disease"/>
            <person name="Wu L."/>
            <person name="Ma J."/>
        </authorList>
    </citation>
    <scope>NUCLEOTIDE SEQUENCE [LARGE SCALE GENOMIC DNA]</scope>
    <source>
        <strain evidence="2">CGMCC 1.15044</strain>
    </source>
</reference>
<evidence type="ECO:0000313" key="1">
    <source>
        <dbReference type="EMBL" id="GGA37400.1"/>
    </source>
</evidence>
<protein>
    <submittedName>
        <fullName evidence="1">Uncharacterized protein</fullName>
    </submittedName>
</protein>
<gene>
    <name evidence="1" type="ORF">GCM10010917_23210</name>
</gene>
<dbReference type="Proteomes" id="UP000609323">
    <property type="component" value="Unassembled WGS sequence"/>
</dbReference>
<keyword evidence="2" id="KW-1185">Reference proteome</keyword>
<name>A0ABQ1G5Y8_9BACL</name>
<dbReference type="EMBL" id="BMHF01000007">
    <property type="protein sequence ID" value="GGA37400.1"/>
    <property type="molecule type" value="Genomic_DNA"/>
</dbReference>
<evidence type="ECO:0000313" key="2">
    <source>
        <dbReference type="Proteomes" id="UP000609323"/>
    </source>
</evidence>